<dbReference type="KEGG" id="chla:C834K_0433"/>
<feature type="compositionally biased region" description="Pro residues" evidence="1">
    <location>
        <begin position="159"/>
        <end position="168"/>
    </location>
</feature>
<proteinExistence type="predicted"/>
<dbReference type="CDD" id="cd16364">
    <property type="entry name" value="T3SC_I-like"/>
    <property type="match status" value="1"/>
</dbReference>
<reference evidence="3" key="1">
    <citation type="submission" date="2017-11" db="EMBL/GenBank/DDBJ databases">
        <authorList>
            <person name="Seth-Smith MB H."/>
        </authorList>
    </citation>
    <scope>NUCLEOTIDE SEQUENCE [LARGE SCALE GENOMIC DNA]</scope>
</reference>
<keyword evidence="3" id="KW-1185">Reference proteome</keyword>
<dbReference type="EMBL" id="LS992154">
    <property type="protein sequence ID" value="SYX08892.1"/>
    <property type="molecule type" value="Genomic_DNA"/>
</dbReference>
<gene>
    <name evidence="2" type="ORF">C834K_0433</name>
</gene>
<dbReference type="AlphaFoldDB" id="A0A3B0QGE8"/>
<feature type="region of interest" description="Disordered" evidence="1">
    <location>
        <begin position="144"/>
        <end position="168"/>
    </location>
</feature>
<dbReference type="InterPro" id="IPR010261">
    <property type="entry name" value="Tir_chaperone"/>
</dbReference>
<dbReference type="SUPFAM" id="SSF69635">
    <property type="entry name" value="Type III secretory system chaperone-like"/>
    <property type="match status" value="1"/>
</dbReference>
<sequence length="168" mass="18561">MSRQNAEENLKNFARELKLPDVAFDQNNTCILFVDGEFSLHLTYEEHSDRLYVYAPLLDGLPDNTQRKLALYEKLLEGSMLGGQMAGGGVGVATKEQLILMHCVLDMKYAETNLLKAFAQLFIETVVKWRTVCADICAGREPSVDTMPQMPQSGSPGGIQPPPTGIRA</sequence>
<dbReference type="GO" id="GO:0030254">
    <property type="term" value="P:protein secretion by the type III secretion system"/>
    <property type="evidence" value="ECO:0007669"/>
    <property type="project" value="InterPro"/>
</dbReference>
<dbReference type="OrthoDB" id="21112at2"/>
<evidence type="ECO:0000256" key="1">
    <source>
        <dbReference type="SAM" id="MobiDB-lite"/>
    </source>
</evidence>
<dbReference type="Proteomes" id="UP000258476">
    <property type="component" value="Chromosome"/>
</dbReference>
<name>A0A3B0QGE8_9CHLA</name>
<evidence type="ECO:0000313" key="3">
    <source>
        <dbReference type="Proteomes" id="UP000258476"/>
    </source>
</evidence>
<dbReference type="Pfam" id="PF05932">
    <property type="entry name" value="CesT"/>
    <property type="match status" value="1"/>
</dbReference>
<accession>A0A3B0QGE8</accession>
<dbReference type="RefSeq" id="WP_117274205.1">
    <property type="nucleotide sequence ID" value="NZ_LS992154.1"/>
</dbReference>
<organism evidence="2 3">
    <name type="scientific">Chlamydia poikilotherma</name>
    <dbReference type="NCBI Taxonomy" id="1967783"/>
    <lineage>
        <taxon>Bacteria</taxon>
        <taxon>Pseudomonadati</taxon>
        <taxon>Chlamydiota</taxon>
        <taxon>Chlamydiia</taxon>
        <taxon>Chlamydiales</taxon>
        <taxon>Chlamydiaceae</taxon>
        <taxon>Chlamydia/Chlamydophila group</taxon>
        <taxon>Chlamydia</taxon>
    </lineage>
</organism>
<evidence type="ECO:0000313" key="2">
    <source>
        <dbReference type="EMBL" id="SYX08892.1"/>
    </source>
</evidence>
<protein>
    <submittedName>
        <fullName evidence="2">Tir chaperone protein (CesT)</fullName>
    </submittedName>
</protein>
<dbReference type="Gene3D" id="3.30.1460.10">
    <property type="match status" value="1"/>
</dbReference>